<gene>
    <name evidence="1" type="ORF">OPKNFCMD_2200</name>
</gene>
<sequence>MTTIFFGGLRGTADGETPAGAVWCSAVVVCHGFGAPTGAAACDGPVRLPAQRRYAGLRRLTKS</sequence>
<reference evidence="1" key="1">
    <citation type="journal article" date="2021" name="Front. Microbiol.">
        <title>Comprehensive Comparative Genomics and Phenotyping of Methylobacterium Species.</title>
        <authorList>
            <person name="Alessa O."/>
            <person name="Ogura Y."/>
            <person name="Fujitani Y."/>
            <person name="Takami H."/>
            <person name="Hayashi T."/>
            <person name="Sahin N."/>
            <person name="Tani A."/>
        </authorList>
    </citation>
    <scope>NUCLEOTIDE SEQUENCE</scope>
    <source>
        <strain evidence="1">KCTC 52305</strain>
    </source>
</reference>
<evidence type="ECO:0000313" key="1">
    <source>
        <dbReference type="EMBL" id="GJD49469.1"/>
    </source>
</evidence>
<dbReference type="RefSeq" id="WP_128561472.1">
    <property type="nucleotide sequence ID" value="NZ_BPQH01000006.1"/>
</dbReference>
<proteinExistence type="predicted"/>
<keyword evidence="2" id="KW-1185">Reference proteome</keyword>
<evidence type="ECO:0000313" key="2">
    <source>
        <dbReference type="Proteomes" id="UP001055167"/>
    </source>
</evidence>
<reference evidence="1" key="2">
    <citation type="submission" date="2021-08" db="EMBL/GenBank/DDBJ databases">
        <authorList>
            <person name="Tani A."/>
            <person name="Ola A."/>
            <person name="Ogura Y."/>
            <person name="Katsura K."/>
            <person name="Hayashi T."/>
        </authorList>
    </citation>
    <scope>NUCLEOTIDE SEQUENCE</scope>
    <source>
        <strain evidence="1">KCTC 52305</strain>
    </source>
</reference>
<comment type="caution">
    <text evidence="1">The sequence shown here is derived from an EMBL/GenBank/DDBJ whole genome shotgun (WGS) entry which is preliminary data.</text>
</comment>
<name>A0ABQ4QW80_9HYPH</name>
<accession>A0ABQ4QW80</accession>
<protein>
    <submittedName>
        <fullName evidence="1">Uncharacterized protein</fullName>
    </submittedName>
</protein>
<dbReference type="Proteomes" id="UP001055167">
    <property type="component" value="Unassembled WGS sequence"/>
</dbReference>
<organism evidence="1 2">
    <name type="scientific">Methylobacterium crusticola</name>
    <dbReference type="NCBI Taxonomy" id="1697972"/>
    <lineage>
        <taxon>Bacteria</taxon>
        <taxon>Pseudomonadati</taxon>
        <taxon>Pseudomonadota</taxon>
        <taxon>Alphaproteobacteria</taxon>
        <taxon>Hyphomicrobiales</taxon>
        <taxon>Methylobacteriaceae</taxon>
        <taxon>Methylobacterium</taxon>
    </lineage>
</organism>
<dbReference type="EMBL" id="BPQH01000006">
    <property type="protein sequence ID" value="GJD49469.1"/>
    <property type="molecule type" value="Genomic_DNA"/>
</dbReference>